<gene>
    <name evidence="1" type="ORF">PHIRE_URLA_59</name>
</gene>
<keyword evidence="2" id="KW-1185">Reference proteome</keyword>
<dbReference type="EMBL" id="MG198779">
    <property type="protein sequence ID" value="ATW58773.1"/>
    <property type="molecule type" value="Genomic_DNA"/>
</dbReference>
<reference evidence="1 2" key="1">
    <citation type="submission" date="2017-10" db="EMBL/GenBank/DDBJ databases">
        <authorList>
            <person name="Wallace C.M."/>
            <person name="Araujo I.V."/>
            <person name="Knowles D.M."/>
            <person name="Gentleman M.R."/>
            <person name="Carpenter B.S."/>
            <person name="Collins S.F."/>
            <person name="O'Neill W.B."/>
            <person name="Benjamin L.P."/>
            <person name="Glaser A.E."/>
            <person name="Habdas M.E."/>
            <person name="Crisci M.K."/>
            <person name="Schulingkamp K.E."/>
            <person name="Hartwell M.C."/>
            <person name="Williams K.C."/>
            <person name="Lee-Soety J.Y."/>
            <person name="Stoner T.H."/>
            <person name="Garlena R.A."/>
            <person name="Russell D.A."/>
            <person name="Pope W.H."/>
            <person name="Jacobs-Sera D."/>
            <person name="Hatfull G.F."/>
        </authorList>
    </citation>
    <scope>NUCLEOTIDE SEQUENCE [LARGE SCALE GENOMIC DNA]</scope>
</reference>
<evidence type="ECO:0000313" key="2">
    <source>
        <dbReference type="Proteomes" id="UP000240532"/>
    </source>
</evidence>
<sequence length="50" mass="5622">MGAVRYLIKCDECGVCSEQARPLEPGEFWLCKLHSPIVELIEGNWPKGMS</sequence>
<evidence type="ECO:0000313" key="1">
    <source>
        <dbReference type="EMBL" id="ATW58773.1"/>
    </source>
</evidence>
<organism evidence="1 2">
    <name type="scientific">Arthrobacter phage Urla</name>
    <dbReference type="NCBI Taxonomy" id="2047867"/>
    <lineage>
        <taxon>Viruses</taxon>
        <taxon>Duplodnaviria</taxon>
        <taxon>Heunggongvirae</taxon>
        <taxon>Uroviricota</taxon>
        <taxon>Caudoviricetes</taxon>
        <taxon>Korravirus</taxon>
        <taxon>Korravirus urla</taxon>
    </lineage>
</organism>
<dbReference type="Proteomes" id="UP000240532">
    <property type="component" value="Segment"/>
</dbReference>
<protein>
    <submittedName>
        <fullName evidence="1">Uncharacterized protein</fullName>
    </submittedName>
</protein>
<name>A0A2H4P965_9CAUD</name>
<proteinExistence type="predicted"/>
<accession>A0A2H4P965</accession>